<keyword evidence="7" id="KW-0472">Membrane</keyword>
<dbReference type="InterPro" id="IPR012913">
    <property type="entry name" value="OS9-like_dom"/>
</dbReference>
<dbReference type="InParanoid" id="G8YS25"/>
<dbReference type="GO" id="GO:0005789">
    <property type="term" value="C:endoplasmic reticulum membrane"/>
    <property type="evidence" value="ECO:0007669"/>
    <property type="project" value="UniProtKB-SubCell"/>
</dbReference>
<comment type="subcellular location">
    <subcellularLocation>
        <location evidence="1 7">Endoplasmic reticulum membrane</location>
        <topology evidence="1 7">Peripheral membrane protein</topology>
        <orientation evidence="1 7">Lumenal side</orientation>
    </subcellularLocation>
</comment>
<dbReference type="HOGENOM" id="CLU_036515_0_0_1"/>
<feature type="chain" id="PRO_5007664795" description="Endoplasmic reticulum lectin" evidence="8">
    <location>
        <begin position="20"/>
        <end position="551"/>
    </location>
</feature>
<dbReference type="Gene3D" id="2.70.130.10">
    <property type="entry name" value="Mannose-6-phosphate receptor binding domain"/>
    <property type="match status" value="1"/>
</dbReference>
<keyword evidence="4 7" id="KW-0430">Lectin</keyword>
<protein>
    <recommendedName>
        <fullName evidence="7">Endoplasmic reticulum lectin</fullName>
    </recommendedName>
    <alternativeName>
        <fullName evidence="7">Protein OS-9 homolog</fullName>
    </alternativeName>
</protein>
<name>G8YS25_PICSO</name>
<evidence type="ECO:0000256" key="8">
    <source>
        <dbReference type="SAM" id="SignalP"/>
    </source>
</evidence>
<dbReference type="GO" id="GO:0005788">
    <property type="term" value="C:endoplasmic reticulum lumen"/>
    <property type="evidence" value="ECO:0007669"/>
    <property type="project" value="UniProtKB-UniRule"/>
</dbReference>
<dbReference type="STRING" id="559304.G8YS25"/>
<evidence type="ECO:0000313" key="12">
    <source>
        <dbReference type="Proteomes" id="UP000005222"/>
    </source>
</evidence>
<dbReference type="OMA" id="TFILWFE"/>
<reference evidence="10" key="1">
    <citation type="submission" date="2011-10" db="EMBL/GenBank/DDBJ databases">
        <authorList>
            <person name="Genoscope - CEA"/>
        </authorList>
    </citation>
    <scope>NUCLEOTIDE SEQUENCE</scope>
</reference>
<evidence type="ECO:0000256" key="6">
    <source>
        <dbReference type="ARBA" id="ARBA00023157"/>
    </source>
</evidence>
<dbReference type="Proteomes" id="UP000005222">
    <property type="component" value="Chromosome C"/>
</dbReference>
<reference evidence="12" key="2">
    <citation type="journal article" date="2012" name="G3 (Bethesda)">
        <title>Pichia sorbitophila, an interspecies yeast hybrid reveals early steps of genome resolution following polyploidization.</title>
        <authorList>
            <person name="Leh Louis V."/>
            <person name="Despons L."/>
            <person name="Friedrich A."/>
            <person name="Martin T."/>
            <person name="Durrens P."/>
            <person name="Casaregola S."/>
            <person name="Neuveglise C."/>
            <person name="Fairhead C."/>
            <person name="Marck C."/>
            <person name="Cruz J.A."/>
            <person name="Straub M.L."/>
            <person name="Kugler V."/>
            <person name="Sacerdot C."/>
            <person name="Uzunov Z."/>
            <person name="Thierry A."/>
            <person name="Weiss S."/>
            <person name="Bleykasten C."/>
            <person name="De Montigny J."/>
            <person name="Jacques N."/>
            <person name="Jung P."/>
            <person name="Lemaire M."/>
            <person name="Mallet S."/>
            <person name="Morel G."/>
            <person name="Richard G.F."/>
            <person name="Sarkar A."/>
            <person name="Savel G."/>
            <person name="Schacherer J."/>
            <person name="Seret M.L."/>
            <person name="Talla E."/>
            <person name="Samson G."/>
            <person name="Jubin C."/>
            <person name="Poulain J."/>
            <person name="Vacherie B."/>
            <person name="Barbe V."/>
            <person name="Pelletier E."/>
            <person name="Sherman D.J."/>
            <person name="Westhof E."/>
            <person name="Weissenbach J."/>
            <person name="Baret P.V."/>
            <person name="Wincker P."/>
            <person name="Gaillardin C."/>
            <person name="Dujon B."/>
            <person name="Souciet J.L."/>
        </authorList>
    </citation>
    <scope>NUCLEOTIDE SEQUENCE [LARGE SCALE GENOMIC DNA]</scope>
    <source>
        <strain evidence="12">ATCC MYA-4447 / BCRC 22081 / CBS 7064 / NBRC 10061 / NRRL Y-12695</strain>
    </source>
</reference>
<organism evidence="10 12">
    <name type="scientific">Pichia sorbitophila (strain ATCC MYA-4447 / BCRC 22081 / CBS 7064 / NBRC 10061 / NRRL Y-12695)</name>
    <name type="common">Hybrid yeast</name>
    <dbReference type="NCBI Taxonomy" id="559304"/>
    <lineage>
        <taxon>Eukaryota</taxon>
        <taxon>Fungi</taxon>
        <taxon>Dikarya</taxon>
        <taxon>Ascomycota</taxon>
        <taxon>Saccharomycotina</taxon>
        <taxon>Pichiomycetes</taxon>
        <taxon>Debaryomycetaceae</taxon>
        <taxon>Millerozyma</taxon>
    </lineage>
</organism>
<feature type="signal peptide" evidence="8">
    <location>
        <begin position="1"/>
        <end position="19"/>
    </location>
</feature>
<dbReference type="eggNOG" id="KOG3394">
    <property type="taxonomic scope" value="Eukaryota"/>
</dbReference>
<keyword evidence="5 7" id="KW-0256">Endoplasmic reticulum</keyword>
<comment type="similarity">
    <text evidence="2 7">Belongs to the OS-9 family.</text>
</comment>
<keyword evidence="3 8" id="KW-0732">Signal</keyword>
<keyword evidence="6" id="KW-1015">Disulfide bond</keyword>
<dbReference type="PROSITE" id="PS51914">
    <property type="entry name" value="MRH"/>
    <property type="match status" value="1"/>
</dbReference>
<evidence type="ECO:0000259" key="9">
    <source>
        <dbReference type="PROSITE" id="PS51914"/>
    </source>
</evidence>
<keyword evidence="12" id="KW-1185">Reference proteome</keyword>
<dbReference type="InterPro" id="IPR009011">
    <property type="entry name" value="Man6P_isomerase_rcpt-bd_dom_sf"/>
</dbReference>
<evidence type="ECO:0000256" key="4">
    <source>
        <dbReference type="ARBA" id="ARBA00022734"/>
    </source>
</evidence>
<evidence type="ECO:0000256" key="2">
    <source>
        <dbReference type="ARBA" id="ARBA00009918"/>
    </source>
</evidence>
<dbReference type="InterPro" id="IPR044865">
    <property type="entry name" value="MRH_dom"/>
</dbReference>
<evidence type="ECO:0000313" key="11">
    <source>
        <dbReference type="EMBL" id="CCE78948.1"/>
    </source>
</evidence>
<dbReference type="PANTHER" id="PTHR15414">
    <property type="entry name" value="OS-9-RELATED"/>
    <property type="match status" value="1"/>
</dbReference>
<proteinExistence type="inferred from homology"/>
<evidence type="ECO:0000256" key="3">
    <source>
        <dbReference type="ARBA" id="ARBA00022729"/>
    </source>
</evidence>
<dbReference type="GO" id="GO:0030970">
    <property type="term" value="P:retrograde protein transport, ER to cytosol"/>
    <property type="evidence" value="ECO:0007669"/>
    <property type="project" value="TreeGrafter"/>
</dbReference>
<feature type="domain" description="MRH" evidence="9">
    <location>
        <begin position="124"/>
        <end position="279"/>
    </location>
</feature>
<dbReference type="Proteomes" id="UP000005222">
    <property type="component" value="Chromosome D"/>
</dbReference>
<evidence type="ECO:0000256" key="5">
    <source>
        <dbReference type="ARBA" id="ARBA00022824"/>
    </source>
</evidence>
<evidence type="ECO:0000256" key="1">
    <source>
        <dbReference type="ARBA" id="ARBA00004367"/>
    </source>
</evidence>
<evidence type="ECO:0000313" key="10">
    <source>
        <dbReference type="EMBL" id="CCE78362.1"/>
    </source>
</evidence>
<evidence type="ECO:0000256" key="7">
    <source>
        <dbReference type="RuleBase" id="RU369099"/>
    </source>
</evidence>
<dbReference type="OrthoDB" id="448954at2759"/>
<dbReference type="GO" id="GO:0030246">
    <property type="term" value="F:carbohydrate binding"/>
    <property type="evidence" value="ECO:0007669"/>
    <property type="project" value="UniProtKB-UniRule"/>
</dbReference>
<dbReference type="GO" id="GO:0030968">
    <property type="term" value="P:endoplasmic reticulum unfolded protein response"/>
    <property type="evidence" value="ECO:0007669"/>
    <property type="project" value="UniProtKB-UniRule"/>
</dbReference>
<sequence length="551" mass="62488">MKVITVIAQLLAITSWVDATSKQRVYRDLGTSSRVKYFHSRIPIHEANALLDPKVEGNFIGSYEVLKIGKNDHESAYLCYVPSDETTNSSEPETGIHDSYLYVEKEKELIEKGVRELPRSFSNKFCLFSNGLNGGYWTFAYCYGNKVVQFHDDTMRFMKTGKHYAENPDFVFTLGHFKKSKKKNRSKLEEDGIYLSDFTLHDEFSEPLSTNLGFANRQRYLKHTLNDGSICDITGRPRSIDVVYKCIPSSQGEAQIIDVQELKSCKYHMVVGVPSLCNIEEFSPDTFEDMSIDIDCKLIDQETKGESNTKQSDSLTTTHDDFLAHTYDKSLFLSTRNLTNDFKLNLFDFDLTYCGLGFYLGHHKTDTPYLSDYFGNRSILVFNGLYFSTEELIGKMANMLSTTIGSKISSPVTIDGKPVPLSWNDSFILWYELYDFVGYLHKLVRIQKVAATDSRIISIQVIDPATMTDQDGDFVQLQHDISAFKDSNFEAFTQALTGIMSDLDDSAEQIDDEIVSPETTVITVTEKTYITDNSAKDTKAPDPISLQHDEL</sequence>
<dbReference type="InterPro" id="IPR045149">
    <property type="entry name" value="OS-9-like"/>
</dbReference>
<dbReference type="PANTHER" id="PTHR15414:SF0">
    <property type="entry name" value="ENDOPLASMIC RETICULUM LECTIN 1"/>
    <property type="match status" value="1"/>
</dbReference>
<gene>
    <name evidence="10" type="primary">Piso0_000983</name>
    <name evidence="10" type="ORF">GNLVRS01_PISO0C08318g</name>
    <name evidence="11" type="ORF">GNLVRS01_PISO0D08385g</name>
</gene>
<comment type="function">
    <text evidence="7">Lectin involved in the quality control of the secretory pathway. As a member of the endoplasmic reticulum-associated degradation lumenal (ERAD-L) surveillance system, targets misfolded endoplasmic reticulum lumenal glycoproteins for degradation.</text>
</comment>
<dbReference type="EMBL" id="FO082057">
    <property type="protein sequence ID" value="CCE78362.1"/>
    <property type="molecule type" value="Genomic_DNA"/>
</dbReference>
<dbReference type="EMBL" id="FO082056">
    <property type="protein sequence ID" value="CCE78948.1"/>
    <property type="molecule type" value="Genomic_DNA"/>
</dbReference>
<dbReference type="AlphaFoldDB" id="G8YS25"/>
<dbReference type="Pfam" id="PF07915">
    <property type="entry name" value="PRKCSH"/>
    <property type="match status" value="1"/>
</dbReference>
<accession>G8YS25</accession>